<name>A0A1S9PL59_9SPHI</name>
<dbReference type="PRINTS" id="PR00038">
    <property type="entry name" value="HTHLUXR"/>
</dbReference>
<dbReference type="InterPro" id="IPR000792">
    <property type="entry name" value="Tscrpt_reg_LuxR_C"/>
</dbReference>
<evidence type="ECO:0000259" key="6">
    <source>
        <dbReference type="PROSITE" id="PS50043"/>
    </source>
</evidence>
<dbReference type="GO" id="GO:0006355">
    <property type="term" value="P:regulation of DNA-templated transcription"/>
    <property type="evidence" value="ECO:0007669"/>
    <property type="project" value="InterPro"/>
</dbReference>
<evidence type="ECO:0000256" key="5">
    <source>
        <dbReference type="PROSITE-ProRule" id="PRU00169"/>
    </source>
</evidence>
<dbReference type="SMART" id="SM00421">
    <property type="entry name" value="HTH_LUXR"/>
    <property type="match status" value="1"/>
</dbReference>
<dbReference type="AlphaFoldDB" id="A0A1S9PL59"/>
<feature type="domain" description="Response regulatory" evidence="7">
    <location>
        <begin position="3"/>
        <end position="119"/>
    </location>
</feature>
<dbReference type="SUPFAM" id="SSF46894">
    <property type="entry name" value="C-terminal effector domain of the bipartite response regulators"/>
    <property type="match status" value="1"/>
</dbReference>
<evidence type="ECO:0000313" key="9">
    <source>
        <dbReference type="Proteomes" id="UP000189739"/>
    </source>
</evidence>
<dbReference type="STRING" id="1792845.BC343_01105"/>
<dbReference type="Gene3D" id="3.40.50.2300">
    <property type="match status" value="1"/>
</dbReference>
<reference evidence="8 9" key="1">
    <citation type="submission" date="2016-07" db="EMBL/GenBank/DDBJ databases">
        <title>Genomic analysis of zinc-resistant bacterium Mucilaginibacter pedocola TBZ30.</title>
        <authorList>
            <person name="Huang J."/>
            <person name="Tang J."/>
        </authorList>
    </citation>
    <scope>NUCLEOTIDE SEQUENCE [LARGE SCALE GENOMIC DNA]</scope>
    <source>
        <strain evidence="8 9">TBZ30</strain>
    </source>
</reference>
<dbReference type="CDD" id="cd17535">
    <property type="entry name" value="REC_NarL-like"/>
    <property type="match status" value="1"/>
</dbReference>
<dbReference type="RefSeq" id="WP_078345876.1">
    <property type="nucleotide sequence ID" value="NZ_MBTF01000001.1"/>
</dbReference>
<dbReference type="InterPro" id="IPR011006">
    <property type="entry name" value="CheY-like_superfamily"/>
</dbReference>
<accession>A0A1S9PL59</accession>
<organism evidence="8 9">
    <name type="scientific">Mucilaginibacter pedocola</name>
    <dbReference type="NCBI Taxonomy" id="1792845"/>
    <lineage>
        <taxon>Bacteria</taxon>
        <taxon>Pseudomonadati</taxon>
        <taxon>Bacteroidota</taxon>
        <taxon>Sphingobacteriia</taxon>
        <taxon>Sphingobacteriales</taxon>
        <taxon>Sphingobacteriaceae</taxon>
        <taxon>Mucilaginibacter</taxon>
    </lineage>
</organism>
<dbReference type="InterPro" id="IPR058245">
    <property type="entry name" value="NreC/VraR/RcsB-like_REC"/>
</dbReference>
<keyword evidence="9" id="KW-1185">Reference proteome</keyword>
<keyword evidence="1 5" id="KW-0597">Phosphoprotein</keyword>
<dbReference type="Proteomes" id="UP000189739">
    <property type="component" value="Unassembled WGS sequence"/>
</dbReference>
<keyword evidence="2" id="KW-0805">Transcription regulation</keyword>
<dbReference type="GO" id="GO:0003677">
    <property type="term" value="F:DNA binding"/>
    <property type="evidence" value="ECO:0007669"/>
    <property type="project" value="UniProtKB-KW"/>
</dbReference>
<dbReference type="PANTHER" id="PTHR43214:SF41">
    <property type="entry name" value="NITRATE_NITRITE RESPONSE REGULATOR PROTEIN NARP"/>
    <property type="match status" value="1"/>
</dbReference>
<dbReference type="EMBL" id="MBTF01000001">
    <property type="protein sequence ID" value="OOQ61702.1"/>
    <property type="molecule type" value="Genomic_DNA"/>
</dbReference>
<dbReference type="SMART" id="SM00448">
    <property type="entry name" value="REC"/>
    <property type="match status" value="1"/>
</dbReference>
<proteinExistence type="predicted"/>
<dbReference type="PANTHER" id="PTHR43214">
    <property type="entry name" value="TWO-COMPONENT RESPONSE REGULATOR"/>
    <property type="match status" value="1"/>
</dbReference>
<dbReference type="Pfam" id="PF00072">
    <property type="entry name" value="Response_reg"/>
    <property type="match status" value="1"/>
</dbReference>
<evidence type="ECO:0000256" key="4">
    <source>
        <dbReference type="ARBA" id="ARBA00023163"/>
    </source>
</evidence>
<gene>
    <name evidence="8" type="ORF">BC343_01105</name>
</gene>
<keyword evidence="3" id="KW-0238">DNA-binding</keyword>
<evidence type="ECO:0000259" key="7">
    <source>
        <dbReference type="PROSITE" id="PS50110"/>
    </source>
</evidence>
<feature type="modified residue" description="4-aspartylphosphate" evidence="5">
    <location>
        <position position="54"/>
    </location>
</feature>
<evidence type="ECO:0000256" key="3">
    <source>
        <dbReference type="ARBA" id="ARBA00023125"/>
    </source>
</evidence>
<dbReference type="CDD" id="cd06170">
    <property type="entry name" value="LuxR_C_like"/>
    <property type="match status" value="1"/>
</dbReference>
<evidence type="ECO:0000256" key="2">
    <source>
        <dbReference type="ARBA" id="ARBA00023015"/>
    </source>
</evidence>
<feature type="domain" description="HTH luxR-type" evidence="6">
    <location>
        <begin position="137"/>
        <end position="202"/>
    </location>
</feature>
<dbReference type="GO" id="GO:0000160">
    <property type="term" value="P:phosphorelay signal transduction system"/>
    <property type="evidence" value="ECO:0007669"/>
    <property type="project" value="InterPro"/>
</dbReference>
<evidence type="ECO:0008006" key="10">
    <source>
        <dbReference type="Google" id="ProtNLM"/>
    </source>
</evidence>
<sequence>MIQVLMVEDHPLVKEGIMAILADEEGINCAGHFYNGTDLLYRLKSFQPDVILMDIDLPDMNGLELCKQVKALYPAVCVVALSINNQAGIIKKMMENGASGYVLKDAAQHEITEAIRTVVKGKQYFSRSASLYLRKADTGKLPPLTRREKQVLEKIADGLTNPQIAEQLFVDVSTVNSHRKNMLAKFGVQNTAALIKLAIKENLI</sequence>
<dbReference type="InterPro" id="IPR001789">
    <property type="entry name" value="Sig_transdc_resp-reg_receiver"/>
</dbReference>
<evidence type="ECO:0000313" key="8">
    <source>
        <dbReference type="EMBL" id="OOQ61702.1"/>
    </source>
</evidence>
<dbReference type="InterPro" id="IPR016032">
    <property type="entry name" value="Sig_transdc_resp-reg_C-effctor"/>
</dbReference>
<protein>
    <recommendedName>
        <fullName evidence="10">DNA-binding response regulator</fullName>
    </recommendedName>
</protein>
<dbReference type="PROSITE" id="PS50043">
    <property type="entry name" value="HTH_LUXR_2"/>
    <property type="match status" value="1"/>
</dbReference>
<dbReference type="PROSITE" id="PS50110">
    <property type="entry name" value="RESPONSE_REGULATORY"/>
    <property type="match status" value="1"/>
</dbReference>
<comment type="caution">
    <text evidence="8">The sequence shown here is derived from an EMBL/GenBank/DDBJ whole genome shotgun (WGS) entry which is preliminary data.</text>
</comment>
<keyword evidence="4" id="KW-0804">Transcription</keyword>
<dbReference type="Pfam" id="PF00196">
    <property type="entry name" value="GerE"/>
    <property type="match status" value="1"/>
</dbReference>
<dbReference type="PROSITE" id="PS00622">
    <property type="entry name" value="HTH_LUXR_1"/>
    <property type="match status" value="1"/>
</dbReference>
<dbReference type="InterPro" id="IPR039420">
    <property type="entry name" value="WalR-like"/>
</dbReference>
<dbReference type="SUPFAM" id="SSF52172">
    <property type="entry name" value="CheY-like"/>
    <property type="match status" value="1"/>
</dbReference>
<dbReference type="OrthoDB" id="9797341at2"/>
<evidence type="ECO:0000256" key="1">
    <source>
        <dbReference type="ARBA" id="ARBA00022553"/>
    </source>
</evidence>